<accession>A0A5K7XLZ1</accession>
<dbReference type="Proteomes" id="UP000326837">
    <property type="component" value="Chromosome"/>
</dbReference>
<evidence type="ECO:0000313" key="1">
    <source>
        <dbReference type="EMBL" id="BBO33989.1"/>
    </source>
</evidence>
<gene>
    <name evidence="1" type="ORF">PLANPX_3601</name>
</gene>
<sequence>MVNHCVTFIACSMLAPSGESMPPDAMQSGPSPRWRALAIAFS</sequence>
<dbReference type="KEGG" id="lpav:PLANPX_3601"/>
<organism evidence="1 2">
    <name type="scientific">Lacipirellula parvula</name>
    <dbReference type="NCBI Taxonomy" id="2650471"/>
    <lineage>
        <taxon>Bacteria</taxon>
        <taxon>Pseudomonadati</taxon>
        <taxon>Planctomycetota</taxon>
        <taxon>Planctomycetia</taxon>
        <taxon>Pirellulales</taxon>
        <taxon>Lacipirellulaceae</taxon>
        <taxon>Lacipirellula</taxon>
    </lineage>
</organism>
<dbReference type="EMBL" id="AP021861">
    <property type="protein sequence ID" value="BBO33989.1"/>
    <property type="molecule type" value="Genomic_DNA"/>
</dbReference>
<name>A0A5K7XLZ1_9BACT</name>
<evidence type="ECO:0000313" key="2">
    <source>
        <dbReference type="Proteomes" id="UP000326837"/>
    </source>
</evidence>
<keyword evidence="2" id="KW-1185">Reference proteome</keyword>
<protein>
    <submittedName>
        <fullName evidence="1">Uncharacterized protein</fullName>
    </submittedName>
</protein>
<reference evidence="2" key="1">
    <citation type="submission" date="2019-10" db="EMBL/GenBank/DDBJ databases">
        <title>Lacipirellula parvula gen. nov., sp. nov., representing a lineage of planctomycetes widespread in freshwater anoxic habitats, and description of the family Lacipirellulaceae.</title>
        <authorList>
            <person name="Dedysh S.N."/>
            <person name="Kulichevskaya I.S."/>
            <person name="Beletsky A.V."/>
            <person name="Rakitin A.L."/>
            <person name="Mardanov A.V."/>
            <person name="Ivanova A.A."/>
            <person name="Saltykova V.X."/>
            <person name="Rijpstra W.I.C."/>
            <person name="Sinninghe Damste J.S."/>
            <person name="Ravin N.V."/>
        </authorList>
    </citation>
    <scope>NUCLEOTIDE SEQUENCE [LARGE SCALE GENOMIC DNA]</scope>
    <source>
        <strain evidence="2">PX69</strain>
    </source>
</reference>
<proteinExistence type="predicted"/>
<dbReference type="AlphaFoldDB" id="A0A5K7XLZ1"/>